<comment type="similarity">
    <text evidence="1 5">Belongs to the tubulin family.</text>
</comment>
<keyword evidence="3 5" id="KW-0547">Nucleotide-binding</keyword>
<accession>A0ABM1SKY5</accession>
<reference evidence="9" key="1">
    <citation type="submission" date="2025-08" db="UniProtKB">
        <authorList>
            <consortium name="RefSeq"/>
        </authorList>
    </citation>
    <scope>IDENTIFICATION</scope>
    <source>
        <tissue evidence="9">Muscle</tissue>
    </source>
</reference>
<dbReference type="InterPro" id="IPR017975">
    <property type="entry name" value="Tubulin_CS"/>
</dbReference>
<dbReference type="SMART" id="SM00864">
    <property type="entry name" value="Tubulin"/>
    <property type="match status" value="1"/>
</dbReference>
<proteinExistence type="inferred from homology"/>
<keyword evidence="8" id="KW-1185">Reference proteome</keyword>
<keyword evidence="4 5" id="KW-0342">GTP-binding</keyword>
<dbReference type="PROSITE" id="PS00227">
    <property type="entry name" value="TUBULIN"/>
    <property type="match status" value="1"/>
</dbReference>
<dbReference type="Gene3D" id="3.40.50.1440">
    <property type="entry name" value="Tubulin/FtsZ, GTPase domain"/>
    <property type="match status" value="1"/>
</dbReference>
<dbReference type="SMART" id="SM00865">
    <property type="entry name" value="Tubulin_C"/>
    <property type="match status" value="1"/>
</dbReference>
<dbReference type="PANTHER" id="PTHR11588">
    <property type="entry name" value="TUBULIN"/>
    <property type="match status" value="1"/>
</dbReference>
<evidence type="ECO:0000256" key="4">
    <source>
        <dbReference type="ARBA" id="ARBA00023134"/>
    </source>
</evidence>
<feature type="domain" description="Tubulin/FtsZ 2-layer sandwich" evidence="7">
    <location>
        <begin position="307"/>
        <end position="442"/>
    </location>
</feature>
<dbReference type="InterPro" id="IPR003008">
    <property type="entry name" value="Tubulin_FtsZ_GTPase"/>
</dbReference>
<dbReference type="SUPFAM" id="SSF52490">
    <property type="entry name" value="Tubulin nucleotide-binding domain-like"/>
    <property type="match status" value="1"/>
</dbReference>
<keyword evidence="2 5" id="KW-0493">Microtubule</keyword>
<dbReference type="Proteomes" id="UP000694941">
    <property type="component" value="Unplaced"/>
</dbReference>
<organism evidence="8 9">
    <name type="scientific">Limulus polyphemus</name>
    <name type="common">Atlantic horseshoe crab</name>
    <dbReference type="NCBI Taxonomy" id="6850"/>
    <lineage>
        <taxon>Eukaryota</taxon>
        <taxon>Metazoa</taxon>
        <taxon>Ecdysozoa</taxon>
        <taxon>Arthropoda</taxon>
        <taxon>Chelicerata</taxon>
        <taxon>Merostomata</taxon>
        <taxon>Xiphosura</taxon>
        <taxon>Limulidae</taxon>
        <taxon>Limulus</taxon>
    </lineage>
</organism>
<dbReference type="Pfam" id="PF00091">
    <property type="entry name" value="Tubulin"/>
    <property type="match status" value="1"/>
</dbReference>
<dbReference type="SUPFAM" id="SSF55307">
    <property type="entry name" value="Tubulin C-terminal domain-like"/>
    <property type="match status" value="1"/>
</dbReference>
<evidence type="ECO:0000259" key="6">
    <source>
        <dbReference type="SMART" id="SM00864"/>
    </source>
</evidence>
<gene>
    <name evidence="9" type="primary">LOC106461579</name>
</gene>
<dbReference type="InterPro" id="IPR000217">
    <property type="entry name" value="Tubulin"/>
</dbReference>
<feature type="domain" description="Tubulin/FtsZ GTPase" evidence="6">
    <location>
        <begin position="75"/>
        <end position="305"/>
    </location>
</feature>
<dbReference type="InterPro" id="IPR004057">
    <property type="entry name" value="Epsilon_tubulin"/>
</dbReference>
<dbReference type="InterPro" id="IPR036525">
    <property type="entry name" value="Tubulin/FtsZ_GTPase_sf"/>
</dbReference>
<sequence>MYIFPAVVSQGPLTGGSEDTMLENIVGQAGNQIGYQFWDLALREHTHMRKQSLMCASTTEDSFGSFFHFDDTEHLRKWHGIHRISCKARAILIDMEEGVISQLLRGPIRDVFDSRQLITDVSGSGNNWAVGHKEYGLKYKENINNLLRKEAEKCDFLQCFFILHSMGGGTGSGMGTSVLSNLSEEFPSVQRFVVPVYPSREDDVVISPYNAALATHQLSRFADCVLPVENQALINICNQVSKALPRNAYSTGQTPTNISHLKQESVFTSSLGVLAKHCKEKPFDQMNNIVANLLLNVTSFSRFPGSLNMDLNELVVNLVPYPQLHFLVSSFAPINALASGEILLRGIDNMFTEAFSPYHYLLETNPKSGLYLACALMLRGQGQIYDIRRNLNRLTHGFNFVPWNMDRWKIGLCAIPPIGHPYSLVTLTNNTCFQQNLLRMKSRFLKLYKCKAHLHHFLKVDGMESEDFETSLSCLSTLIEDYQSLDKSTANAALFTQPRLKLFV</sequence>
<dbReference type="PRINTS" id="PR01161">
    <property type="entry name" value="TUBULIN"/>
</dbReference>
<dbReference type="InterPro" id="IPR023123">
    <property type="entry name" value="Tubulin_C"/>
</dbReference>
<dbReference type="RefSeq" id="XP_022244291.1">
    <property type="nucleotide sequence ID" value="XM_022388583.1"/>
</dbReference>
<evidence type="ECO:0000256" key="3">
    <source>
        <dbReference type="ARBA" id="ARBA00022741"/>
    </source>
</evidence>
<evidence type="ECO:0000313" key="9">
    <source>
        <dbReference type="RefSeq" id="XP_022244291.1"/>
    </source>
</evidence>
<dbReference type="GeneID" id="106461579"/>
<evidence type="ECO:0000256" key="1">
    <source>
        <dbReference type="ARBA" id="ARBA00009636"/>
    </source>
</evidence>
<evidence type="ECO:0000259" key="7">
    <source>
        <dbReference type="SMART" id="SM00865"/>
    </source>
</evidence>
<evidence type="ECO:0000256" key="2">
    <source>
        <dbReference type="ARBA" id="ARBA00022701"/>
    </source>
</evidence>
<evidence type="ECO:0000256" key="5">
    <source>
        <dbReference type="RuleBase" id="RU000352"/>
    </source>
</evidence>
<dbReference type="CDD" id="cd02190">
    <property type="entry name" value="epsilon_tubulin"/>
    <property type="match status" value="1"/>
</dbReference>
<name>A0ABM1SKY5_LIMPO</name>
<dbReference type="PRINTS" id="PR01519">
    <property type="entry name" value="EPSLNTUBULIN"/>
</dbReference>
<dbReference type="InterPro" id="IPR008280">
    <property type="entry name" value="Tub_FtsZ_C"/>
</dbReference>
<evidence type="ECO:0000313" key="8">
    <source>
        <dbReference type="Proteomes" id="UP000694941"/>
    </source>
</evidence>
<protein>
    <submittedName>
        <fullName evidence="9">Tubulin epsilon chain-like isoform X1</fullName>
    </submittedName>
</protein>
<dbReference type="Gene3D" id="1.10.287.600">
    <property type="entry name" value="Helix hairpin bin"/>
    <property type="match status" value="1"/>
</dbReference>
<dbReference type="Pfam" id="PF03953">
    <property type="entry name" value="Tubulin_C"/>
    <property type="match status" value="1"/>
</dbReference>
<dbReference type="InterPro" id="IPR018316">
    <property type="entry name" value="Tubulin/FtsZ_2-layer-sand-dom"/>
</dbReference>